<dbReference type="OrthoDB" id="9793253at2"/>
<dbReference type="AlphaFoldDB" id="A0A1G5HHV5"/>
<evidence type="ECO:0000313" key="1">
    <source>
        <dbReference type="EMBL" id="SCY63059.1"/>
    </source>
</evidence>
<gene>
    <name evidence="1" type="ORF">SAMN05216233_11430</name>
</gene>
<accession>A0A1G5HHV5</accession>
<dbReference type="RefSeq" id="WP_092212443.1">
    <property type="nucleotide sequence ID" value="NZ_FMUX01000014.1"/>
</dbReference>
<dbReference type="STRING" id="419481.SAMN05216233_11430"/>
<evidence type="ECO:0000313" key="2">
    <source>
        <dbReference type="Proteomes" id="UP000198870"/>
    </source>
</evidence>
<dbReference type="EMBL" id="FMUX01000014">
    <property type="protein sequence ID" value="SCY63059.1"/>
    <property type="molecule type" value="Genomic_DNA"/>
</dbReference>
<protein>
    <recommendedName>
        <fullName evidence="3">Cytosolic protein</fullName>
    </recommendedName>
</protein>
<name>A0A1G5HHV5_9BACT</name>
<dbReference type="Proteomes" id="UP000198870">
    <property type="component" value="Unassembled WGS sequence"/>
</dbReference>
<reference evidence="1 2" key="1">
    <citation type="submission" date="2016-10" db="EMBL/GenBank/DDBJ databases">
        <authorList>
            <person name="de Groot N.N."/>
        </authorList>
    </citation>
    <scope>NUCLEOTIDE SEQUENCE [LARGE SCALE GENOMIC DNA]</scope>
    <source>
        <strain evidence="1 2">AA1</strain>
    </source>
</reference>
<keyword evidence="2" id="KW-1185">Reference proteome</keyword>
<proteinExistence type="predicted"/>
<dbReference type="Pfam" id="PF19620">
    <property type="entry name" value="DUF6125"/>
    <property type="match status" value="1"/>
</dbReference>
<organism evidence="1 2">
    <name type="scientific">Desulfoluna spongiiphila</name>
    <dbReference type="NCBI Taxonomy" id="419481"/>
    <lineage>
        <taxon>Bacteria</taxon>
        <taxon>Pseudomonadati</taxon>
        <taxon>Thermodesulfobacteriota</taxon>
        <taxon>Desulfobacteria</taxon>
        <taxon>Desulfobacterales</taxon>
        <taxon>Desulfolunaceae</taxon>
        <taxon>Desulfoluna</taxon>
    </lineage>
</organism>
<sequence length="253" mass="28800">MMDTTKMELEGLGSKEKAKLAMDMMHRIIMHHVMWFTEVRHQMGTEKAHETLWKALETSRDIQLKRLSKTLGFGLTEGIPDALLDLDGEAMNALLESISINWLANDGVWFQSVEFTHGMNDAKRCNDSCWAHFSPFESSAVKRFLGLSEKPGLEGLKAALAFRMYARINEQSIVEEEETGFVFQMNKCRVQTARQRKGLADYPCKSAGLVEYPCFARAIDSRIRTECVGCPPDAHPDEWVCAWKFTLDPEEDK</sequence>
<evidence type="ECO:0008006" key="3">
    <source>
        <dbReference type="Google" id="ProtNLM"/>
    </source>
</evidence>